<protein>
    <submittedName>
        <fullName evidence="4">Enoyl-CoA hydratase</fullName>
    </submittedName>
</protein>
<dbReference type="GO" id="GO:0016836">
    <property type="term" value="F:hydro-lyase activity"/>
    <property type="evidence" value="ECO:0007669"/>
    <property type="project" value="UniProtKB-ARBA"/>
</dbReference>
<dbReference type="EMBL" id="BMLF01000004">
    <property type="protein sequence ID" value="GGM12265.1"/>
    <property type="molecule type" value="Genomic_DNA"/>
</dbReference>
<dbReference type="PANTHER" id="PTHR11941">
    <property type="entry name" value="ENOYL-COA HYDRATASE-RELATED"/>
    <property type="match status" value="1"/>
</dbReference>
<evidence type="ECO:0000313" key="4">
    <source>
        <dbReference type="EMBL" id="GGM12265.1"/>
    </source>
</evidence>
<dbReference type="RefSeq" id="WP_028288379.1">
    <property type="nucleotide sequence ID" value="NZ_BMLF01000004.1"/>
</dbReference>
<dbReference type="Proteomes" id="UP000649829">
    <property type="component" value="Unassembled WGS sequence"/>
</dbReference>
<reference evidence="4" key="2">
    <citation type="submission" date="2020-09" db="EMBL/GenBank/DDBJ databases">
        <authorList>
            <person name="Sun Q."/>
            <person name="Zhou Y."/>
        </authorList>
    </citation>
    <scope>NUCLEOTIDE SEQUENCE</scope>
    <source>
        <strain evidence="4">CGMCC 1.6293</strain>
    </source>
</reference>
<comment type="similarity">
    <text evidence="1 3">Belongs to the enoyl-CoA hydratase/isomerase family.</text>
</comment>
<evidence type="ECO:0000256" key="2">
    <source>
        <dbReference type="ARBA" id="ARBA00023239"/>
    </source>
</evidence>
<dbReference type="PANTHER" id="PTHR11941:SF54">
    <property type="entry name" value="ENOYL-COA HYDRATASE, MITOCHONDRIAL"/>
    <property type="match status" value="1"/>
</dbReference>
<name>A0A917WL55_9RHOB</name>
<evidence type="ECO:0000256" key="1">
    <source>
        <dbReference type="ARBA" id="ARBA00005254"/>
    </source>
</evidence>
<dbReference type="NCBIfam" id="NF005073">
    <property type="entry name" value="PRK06495.1"/>
    <property type="match status" value="1"/>
</dbReference>
<evidence type="ECO:0000256" key="3">
    <source>
        <dbReference type="RuleBase" id="RU003707"/>
    </source>
</evidence>
<dbReference type="Pfam" id="PF00378">
    <property type="entry name" value="ECH_1"/>
    <property type="match status" value="1"/>
</dbReference>
<dbReference type="GO" id="GO:0006635">
    <property type="term" value="P:fatty acid beta-oxidation"/>
    <property type="evidence" value="ECO:0007669"/>
    <property type="project" value="TreeGrafter"/>
</dbReference>
<dbReference type="PROSITE" id="PS00166">
    <property type="entry name" value="ENOYL_COA_HYDRATASE"/>
    <property type="match status" value="1"/>
</dbReference>
<reference evidence="4" key="1">
    <citation type="journal article" date="2014" name="Int. J. Syst. Evol. Microbiol.">
        <title>Complete genome sequence of Corynebacterium casei LMG S-19264T (=DSM 44701T), isolated from a smear-ripened cheese.</title>
        <authorList>
            <consortium name="US DOE Joint Genome Institute (JGI-PGF)"/>
            <person name="Walter F."/>
            <person name="Albersmeier A."/>
            <person name="Kalinowski J."/>
            <person name="Ruckert C."/>
        </authorList>
    </citation>
    <scope>NUCLEOTIDE SEQUENCE</scope>
    <source>
        <strain evidence="4">CGMCC 1.6293</strain>
    </source>
</reference>
<organism evidence="4 5">
    <name type="scientific">Pseudooceanicola nanhaiensis</name>
    <dbReference type="NCBI Taxonomy" id="375761"/>
    <lineage>
        <taxon>Bacteria</taxon>
        <taxon>Pseudomonadati</taxon>
        <taxon>Pseudomonadota</taxon>
        <taxon>Alphaproteobacteria</taxon>
        <taxon>Rhodobacterales</taxon>
        <taxon>Paracoccaceae</taxon>
        <taxon>Pseudooceanicola</taxon>
    </lineage>
</organism>
<dbReference type="InterPro" id="IPR029045">
    <property type="entry name" value="ClpP/crotonase-like_dom_sf"/>
</dbReference>
<evidence type="ECO:0000313" key="5">
    <source>
        <dbReference type="Proteomes" id="UP000649829"/>
    </source>
</evidence>
<keyword evidence="2" id="KW-0456">Lyase</keyword>
<gene>
    <name evidence="4" type="ORF">GCM10011534_38040</name>
</gene>
<dbReference type="AlphaFoldDB" id="A0A917WL55"/>
<dbReference type="CDD" id="cd06558">
    <property type="entry name" value="crotonase-like"/>
    <property type="match status" value="1"/>
</dbReference>
<dbReference type="InterPro" id="IPR001753">
    <property type="entry name" value="Enoyl-CoA_hydra/iso"/>
</dbReference>
<dbReference type="FunFam" id="1.10.12.10:FF:000001">
    <property type="entry name" value="Probable enoyl-CoA hydratase, mitochondrial"/>
    <property type="match status" value="1"/>
</dbReference>
<sequence>MKNELIKTKIEDHIAVVTLDAPPVNAQSKEFMEELIAVFDELNHKKGVRCVVLTGNGKCFSAGADIKGRAKQSEWEPGDINRHLRRAREVGFVIMEMNIPVIAAVNGPALGAGMGLAICSDIIVASTRAVFGLPEIDIGLMGGVRHTMRVFPVGLTRRMVLTGYRVPAEELYRRGLIEACVEPEELMDTAMEMARNMASKSPTAIKLAKRALNTVETMGLKDGYRFEQNLTVEMTGHADSKEAMAAFLEKRPAVFSDEV</sequence>
<proteinExistence type="inferred from homology"/>
<accession>A0A917WL55</accession>
<keyword evidence="5" id="KW-1185">Reference proteome</keyword>
<dbReference type="SUPFAM" id="SSF52096">
    <property type="entry name" value="ClpP/crotonase"/>
    <property type="match status" value="1"/>
</dbReference>
<comment type="caution">
    <text evidence="4">The sequence shown here is derived from an EMBL/GenBank/DDBJ whole genome shotgun (WGS) entry which is preliminary data.</text>
</comment>
<dbReference type="InterPro" id="IPR018376">
    <property type="entry name" value="Enoyl-CoA_hyd/isom_CS"/>
</dbReference>
<dbReference type="Gene3D" id="3.90.226.10">
    <property type="entry name" value="2-enoyl-CoA Hydratase, Chain A, domain 1"/>
    <property type="match status" value="1"/>
</dbReference>